<name>A0A922HWU1_DERFA</name>
<comment type="caution">
    <text evidence="2">The sequence shown here is derived from an EMBL/GenBank/DDBJ whole genome shotgun (WGS) entry which is preliminary data.</text>
</comment>
<dbReference type="AlphaFoldDB" id="A0A922HWU1"/>
<sequence>MSAQNEMKHIFKSLIVDLKENFSEEFDQMKLYENVGVLEKNAGKMLKKYNGYMTKVEKQLDSRLEVIKTQDKFEKNLDHNMDDESIQKIVKIITDMNEIKEMNKAILETKIEDELKEKEIDDLKQTLELLKNEPLKSIDQLLQQQEKQPPQE</sequence>
<reference evidence="1" key="3">
    <citation type="journal article" date="2021" name="World Allergy Organ. J.">
        <title>Chromosome-level assembly of Dermatophagoides farinae genome and transcriptome reveals two novel allergens Der f 37 and Der f 39.</title>
        <authorList>
            <person name="Chen J."/>
            <person name="Cai Z."/>
            <person name="Fan D."/>
            <person name="Hu J."/>
            <person name="Hou Y."/>
            <person name="He Y."/>
            <person name="Zhang Z."/>
            <person name="Zhao Z."/>
            <person name="Gao P."/>
            <person name="Hu W."/>
            <person name="Sun J."/>
            <person name="Li J."/>
            <person name="Ji K."/>
        </authorList>
    </citation>
    <scope>NUCLEOTIDE SEQUENCE</scope>
    <source>
        <strain evidence="1">JKM2019</strain>
    </source>
</reference>
<dbReference type="EMBL" id="ASGP02000004">
    <property type="protein sequence ID" value="KAH9510709.1"/>
    <property type="molecule type" value="Genomic_DNA"/>
</dbReference>
<evidence type="ECO:0000313" key="2">
    <source>
        <dbReference type="EMBL" id="KAH9510709.1"/>
    </source>
</evidence>
<reference evidence="1" key="2">
    <citation type="submission" date="2020-06" db="EMBL/GenBank/DDBJ databases">
        <authorList>
            <person name="Ji K."/>
            <person name="Li J."/>
        </authorList>
    </citation>
    <scope>NUCLEOTIDE SEQUENCE</scope>
    <source>
        <strain evidence="1">JKM2019</strain>
        <tissue evidence="1">Whole body</tissue>
    </source>
</reference>
<dbReference type="OrthoDB" id="10480220at2759"/>
<keyword evidence="3" id="KW-1185">Reference proteome</keyword>
<gene>
    <name evidence="2" type="ORF">DERF_009218</name>
    <name evidence="1" type="ORF">HUG17_7171</name>
</gene>
<proteinExistence type="predicted"/>
<protein>
    <submittedName>
        <fullName evidence="2">Uncharacterized protein</fullName>
    </submittedName>
</protein>
<dbReference type="EMBL" id="SDOV01000009">
    <property type="protein sequence ID" value="KAH7636965.1"/>
    <property type="molecule type" value="Genomic_DNA"/>
</dbReference>
<dbReference type="Proteomes" id="UP000790347">
    <property type="component" value="Unassembled WGS sequence"/>
</dbReference>
<reference evidence="2" key="4">
    <citation type="journal article" date="2022" name="Res Sq">
        <title>Comparative Genomics Reveals Insights into the Divergent Evolution of Astigmatic Mites and Household Pest Adaptations.</title>
        <authorList>
            <person name="Xiong Q."/>
            <person name="Wan A.T.-Y."/>
            <person name="Liu X.-Y."/>
            <person name="Fung C.S.-H."/>
            <person name="Xiao X."/>
            <person name="Malainual N."/>
            <person name="Hou J."/>
            <person name="Wang L."/>
            <person name="Wang M."/>
            <person name="Yang K."/>
            <person name="Cui Y."/>
            <person name="Leung E."/>
            <person name="Nong W."/>
            <person name="Shin S.-K."/>
            <person name="Au S."/>
            <person name="Jeong K.Y."/>
            <person name="Chew F.T."/>
            <person name="Hui J."/>
            <person name="Leung T.F."/>
            <person name="Tungtrongchitr A."/>
            <person name="Zhong N."/>
            <person name="Liu Z."/>
            <person name="Tsui S."/>
        </authorList>
    </citation>
    <scope>NUCLEOTIDE SEQUENCE</scope>
    <source>
        <strain evidence="2">Derf</strain>
        <tissue evidence="2">Whole organism</tissue>
    </source>
</reference>
<dbReference type="Proteomes" id="UP000828236">
    <property type="component" value="Unassembled WGS sequence"/>
</dbReference>
<evidence type="ECO:0000313" key="3">
    <source>
        <dbReference type="Proteomes" id="UP000790347"/>
    </source>
</evidence>
<accession>A0A922HWU1</accession>
<reference evidence="2" key="1">
    <citation type="submission" date="2013-05" db="EMBL/GenBank/DDBJ databases">
        <authorList>
            <person name="Yim A.K.Y."/>
            <person name="Chan T.F."/>
            <person name="Ji K.M."/>
            <person name="Liu X.Y."/>
            <person name="Zhou J.W."/>
            <person name="Li R.Q."/>
            <person name="Yang K.Y."/>
            <person name="Li J."/>
            <person name="Li M."/>
            <person name="Law P.T.W."/>
            <person name="Wu Y.L."/>
            <person name="Cai Z.L."/>
            <person name="Qin H."/>
            <person name="Bao Y."/>
            <person name="Leung R.K.K."/>
            <person name="Ng P.K.S."/>
            <person name="Zou J."/>
            <person name="Zhong X.J."/>
            <person name="Ran P.X."/>
            <person name="Zhong N.S."/>
            <person name="Liu Z.G."/>
            <person name="Tsui S.K.W."/>
        </authorList>
    </citation>
    <scope>NUCLEOTIDE SEQUENCE</scope>
    <source>
        <strain evidence="2">Derf</strain>
        <tissue evidence="2">Whole organism</tissue>
    </source>
</reference>
<organism evidence="2 3">
    <name type="scientific">Dermatophagoides farinae</name>
    <name type="common">American house dust mite</name>
    <dbReference type="NCBI Taxonomy" id="6954"/>
    <lineage>
        <taxon>Eukaryota</taxon>
        <taxon>Metazoa</taxon>
        <taxon>Ecdysozoa</taxon>
        <taxon>Arthropoda</taxon>
        <taxon>Chelicerata</taxon>
        <taxon>Arachnida</taxon>
        <taxon>Acari</taxon>
        <taxon>Acariformes</taxon>
        <taxon>Sarcoptiformes</taxon>
        <taxon>Astigmata</taxon>
        <taxon>Psoroptidia</taxon>
        <taxon>Analgoidea</taxon>
        <taxon>Pyroglyphidae</taxon>
        <taxon>Dermatophagoidinae</taxon>
        <taxon>Dermatophagoides</taxon>
    </lineage>
</organism>
<evidence type="ECO:0000313" key="1">
    <source>
        <dbReference type="EMBL" id="KAH7636965.1"/>
    </source>
</evidence>